<dbReference type="InterPro" id="IPR046368">
    <property type="entry name" value="Tag1"/>
</dbReference>
<organism evidence="2 3">
    <name type="scientific">Neonectria ditissima</name>
    <dbReference type="NCBI Taxonomy" id="78410"/>
    <lineage>
        <taxon>Eukaryota</taxon>
        <taxon>Fungi</taxon>
        <taxon>Dikarya</taxon>
        <taxon>Ascomycota</taxon>
        <taxon>Pezizomycotina</taxon>
        <taxon>Sordariomycetes</taxon>
        <taxon>Hypocreomycetidae</taxon>
        <taxon>Hypocreales</taxon>
        <taxon>Nectriaceae</taxon>
        <taxon>Neonectria</taxon>
    </lineage>
</organism>
<evidence type="ECO:0000256" key="1">
    <source>
        <dbReference type="SAM" id="Phobius"/>
    </source>
</evidence>
<protein>
    <submittedName>
        <fullName evidence="2">Uncharacterized protein</fullName>
    </submittedName>
</protein>
<feature type="transmembrane region" description="Helical" evidence="1">
    <location>
        <begin position="31"/>
        <end position="55"/>
    </location>
</feature>
<dbReference type="Pfam" id="PF12505">
    <property type="entry name" value="DUF3712"/>
    <property type="match status" value="1"/>
</dbReference>
<gene>
    <name evidence="2" type="ORF">AK830_g7653</name>
</gene>
<sequence length="341" mass="38233">MSEKQEYTQTEDPTVVKTRKRTTCARHCKRFWWIYLILFLVFVAVAVPIIILVIVPKIAQNKMNDAHLEIQGVNILQTESNAYHMEINSTIKTDGSIKADIDSFEGEMYLEDYEPHTPFAKLQFPETNANKHQVVNVSQEIKITDMKAFTRFNIWFHNNETLRITINGRTKVKPHGLSRKYGVTFKKTLTLNGLNHFDGTEVTNGHISIETNDDGKNFNGTANIPNASVFTLDIGNVSFHNYIGDEEVGTLYIENLLLKPGDNILNITATMDQLTILQSAALPAYCKTGIIPFKLLGKSVKNNGENLSYFAAALASSNQTVEIDIGTIIKNDLGTTVKCRS</sequence>
<accession>A0A0P7B9Q6</accession>
<dbReference type="InterPro" id="IPR022185">
    <property type="entry name" value="DUF3712"/>
</dbReference>
<proteinExistence type="predicted"/>
<name>A0A0P7B9Q6_9HYPO</name>
<dbReference type="OrthoDB" id="10039566at2759"/>
<dbReference type="GO" id="GO:0000329">
    <property type="term" value="C:fungal-type vacuole membrane"/>
    <property type="evidence" value="ECO:0007669"/>
    <property type="project" value="InterPro"/>
</dbReference>
<dbReference type="EMBL" id="LKCW01000120">
    <property type="protein sequence ID" value="KPM38911.1"/>
    <property type="molecule type" value="Genomic_DNA"/>
</dbReference>
<reference evidence="2 3" key="1">
    <citation type="submission" date="2015-09" db="EMBL/GenBank/DDBJ databases">
        <title>Draft genome of a European isolate of the apple canker pathogen Neonectria ditissima.</title>
        <authorList>
            <person name="Gomez-Cortecero A."/>
            <person name="Harrison R.J."/>
            <person name="Armitage A.D."/>
        </authorList>
    </citation>
    <scope>NUCLEOTIDE SEQUENCE [LARGE SCALE GENOMIC DNA]</scope>
    <source>
        <strain evidence="2 3">R09/05</strain>
    </source>
</reference>
<dbReference type="Proteomes" id="UP000050424">
    <property type="component" value="Unassembled WGS sequence"/>
</dbReference>
<keyword evidence="1" id="KW-0472">Membrane</keyword>
<keyword evidence="3" id="KW-1185">Reference proteome</keyword>
<dbReference type="AlphaFoldDB" id="A0A0P7B9Q6"/>
<evidence type="ECO:0000313" key="3">
    <source>
        <dbReference type="Proteomes" id="UP000050424"/>
    </source>
</evidence>
<dbReference type="PANTHER" id="PTHR35895:SF1">
    <property type="entry name" value="LIPID-BINDING SERUM GLYCOPROTEIN C-TERMINAL DOMAIN-CONTAINING PROTEIN"/>
    <property type="match status" value="1"/>
</dbReference>
<evidence type="ECO:0000313" key="2">
    <source>
        <dbReference type="EMBL" id="KPM38911.1"/>
    </source>
</evidence>
<dbReference type="STRING" id="78410.A0A0P7B9Q6"/>
<dbReference type="PANTHER" id="PTHR35895">
    <property type="entry name" value="CHROMOSOME 16, WHOLE GENOME SHOTGUN SEQUENCE"/>
    <property type="match status" value="1"/>
</dbReference>
<keyword evidence="1" id="KW-0812">Transmembrane</keyword>
<keyword evidence="1" id="KW-1133">Transmembrane helix</keyword>
<comment type="caution">
    <text evidence="2">The sequence shown here is derived from an EMBL/GenBank/DDBJ whole genome shotgun (WGS) entry which is preliminary data.</text>
</comment>